<dbReference type="AlphaFoldDB" id="A0A840PHV6"/>
<proteinExistence type="predicted"/>
<keyword evidence="2" id="KW-1185">Reference proteome</keyword>
<comment type="caution">
    <text evidence="1">The sequence shown here is derived from an EMBL/GenBank/DDBJ whole genome shotgun (WGS) entry which is preliminary data.</text>
</comment>
<reference evidence="1 2" key="1">
    <citation type="submission" date="2020-08" db="EMBL/GenBank/DDBJ databases">
        <title>Genomic Encyclopedia of Type Strains, Phase IV (KMG-IV): sequencing the most valuable type-strain genomes for metagenomic binning, comparative biology and taxonomic classification.</title>
        <authorList>
            <person name="Goeker M."/>
        </authorList>
    </citation>
    <scope>NUCLEOTIDE SEQUENCE [LARGE SCALE GENOMIC DNA]</scope>
    <source>
        <strain evidence="1 2">DSM 45615</strain>
    </source>
</reference>
<dbReference type="EMBL" id="JACHGN010000018">
    <property type="protein sequence ID" value="MBB5137483.1"/>
    <property type="molecule type" value="Genomic_DNA"/>
</dbReference>
<protein>
    <submittedName>
        <fullName evidence="1">Uncharacterized protein</fullName>
    </submittedName>
</protein>
<name>A0A840PHV6_9ACTN</name>
<sequence>MSLSAHDRESYKEITQAGDLDWRTVKKYLM</sequence>
<dbReference type="Proteomes" id="UP000578449">
    <property type="component" value="Unassembled WGS sequence"/>
</dbReference>
<gene>
    <name evidence="1" type="ORF">HNP84_007235</name>
</gene>
<accession>A0A840PHV6</accession>
<organism evidence="1 2">
    <name type="scientific">Thermocatellispora tengchongensis</name>
    <dbReference type="NCBI Taxonomy" id="1073253"/>
    <lineage>
        <taxon>Bacteria</taxon>
        <taxon>Bacillati</taxon>
        <taxon>Actinomycetota</taxon>
        <taxon>Actinomycetes</taxon>
        <taxon>Streptosporangiales</taxon>
        <taxon>Streptosporangiaceae</taxon>
        <taxon>Thermocatellispora</taxon>
    </lineage>
</organism>
<evidence type="ECO:0000313" key="1">
    <source>
        <dbReference type="EMBL" id="MBB5137483.1"/>
    </source>
</evidence>
<evidence type="ECO:0000313" key="2">
    <source>
        <dbReference type="Proteomes" id="UP000578449"/>
    </source>
</evidence>